<dbReference type="InterPro" id="IPR020449">
    <property type="entry name" value="Tscrpt_reg_AraC-type_HTH"/>
</dbReference>
<dbReference type="Pfam" id="PF00072">
    <property type="entry name" value="Response_reg"/>
    <property type="match status" value="1"/>
</dbReference>
<comment type="caution">
    <text evidence="11">The sequence shown here is derived from an EMBL/GenBank/DDBJ whole genome shotgun (WGS) entry which is preliminary data.</text>
</comment>
<keyword evidence="6" id="KW-0238">DNA-binding</keyword>
<evidence type="ECO:0000313" key="11">
    <source>
        <dbReference type="EMBL" id="MEQ4483583.1"/>
    </source>
</evidence>
<dbReference type="PRINTS" id="PR00032">
    <property type="entry name" value="HTHARAC"/>
</dbReference>
<dbReference type="EMBL" id="JASKHM010000008">
    <property type="protein sequence ID" value="MEQ4483583.1"/>
    <property type="molecule type" value="Genomic_DNA"/>
</dbReference>
<dbReference type="InterPro" id="IPR051552">
    <property type="entry name" value="HptR"/>
</dbReference>
<dbReference type="SMART" id="SM00342">
    <property type="entry name" value="HTH_ARAC"/>
    <property type="match status" value="1"/>
</dbReference>
<gene>
    <name evidence="11" type="ORF">QJS35_14410</name>
</gene>
<dbReference type="InterPro" id="IPR001789">
    <property type="entry name" value="Sig_transdc_resp-reg_receiver"/>
</dbReference>
<evidence type="ECO:0000256" key="7">
    <source>
        <dbReference type="ARBA" id="ARBA00023163"/>
    </source>
</evidence>
<keyword evidence="5" id="KW-0805">Transcription regulation</keyword>
<evidence type="ECO:0000256" key="8">
    <source>
        <dbReference type="PROSITE-ProRule" id="PRU00169"/>
    </source>
</evidence>
<dbReference type="InterPro" id="IPR009057">
    <property type="entry name" value="Homeodomain-like_sf"/>
</dbReference>
<organism evidence="11 12">
    <name type="scientific">Cohnella silvisoli</name>
    <dbReference type="NCBI Taxonomy" id="2873699"/>
    <lineage>
        <taxon>Bacteria</taxon>
        <taxon>Bacillati</taxon>
        <taxon>Bacillota</taxon>
        <taxon>Bacilli</taxon>
        <taxon>Bacillales</taxon>
        <taxon>Paenibacillaceae</taxon>
        <taxon>Cohnella</taxon>
    </lineage>
</organism>
<reference evidence="11 12" key="1">
    <citation type="journal article" date="2023" name="Genome Announc.">
        <title>Pan-Genome Analyses of the Genus Cohnella and Proposal of the Novel Species Cohnella silvisoli sp. nov., Isolated from Forest Soil.</title>
        <authorList>
            <person name="Wang C."/>
            <person name="Mao L."/>
            <person name="Bao G."/>
            <person name="Zhu H."/>
        </authorList>
    </citation>
    <scope>NUCLEOTIDE SEQUENCE [LARGE SCALE GENOMIC DNA]</scope>
    <source>
        <strain evidence="11 12">NL03-T5-1</strain>
    </source>
</reference>
<feature type="modified residue" description="4-aspartylphosphate" evidence="8">
    <location>
        <position position="82"/>
    </location>
</feature>
<protein>
    <submittedName>
        <fullName evidence="11">Response regulator</fullName>
    </submittedName>
</protein>
<evidence type="ECO:0000256" key="1">
    <source>
        <dbReference type="ARBA" id="ARBA00004496"/>
    </source>
</evidence>
<dbReference type="CDD" id="cd17536">
    <property type="entry name" value="REC_YesN-like"/>
    <property type="match status" value="1"/>
</dbReference>
<keyword evidence="3 8" id="KW-0597">Phosphoprotein</keyword>
<dbReference type="InterPro" id="IPR011006">
    <property type="entry name" value="CheY-like_superfamily"/>
</dbReference>
<dbReference type="SUPFAM" id="SSF52172">
    <property type="entry name" value="CheY-like"/>
    <property type="match status" value="1"/>
</dbReference>
<evidence type="ECO:0000256" key="3">
    <source>
        <dbReference type="ARBA" id="ARBA00022553"/>
    </source>
</evidence>
<evidence type="ECO:0000256" key="5">
    <source>
        <dbReference type="ARBA" id="ARBA00023015"/>
    </source>
</evidence>
<evidence type="ECO:0000256" key="6">
    <source>
        <dbReference type="ARBA" id="ARBA00023125"/>
    </source>
</evidence>
<evidence type="ECO:0000259" key="9">
    <source>
        <dbReference type="PROSITE" id="PS01124"/>
    </source>
</evidence>
<dbReference type="PROSITE" id="PS50110">
    <property type="entry name" value="RESPONSE_REGULATORY"/>
    <property type="match status" value="1"/>
</dbReference>
<accession>A0ABV1KU05</accession>
<sequence length="571" mass="65653">MATSQLPGAWRDSPIQSVMISTARGFCMYKVLIVEDEMLVRLGLRNSVNWNKFNMTVVADASDGRTAWEWYVRENPDIVITDLKMPDMDGMALISKIREKDKITRIIVLTCMEEFDLARKAVSLGVSDYMIKLTMTEEEMETVLQKTVHELQLRDNSNPTKPIVQASPHLVKEKLLKDFVFYNIYSAQEFGNYVNELKLRLSPARLILCSMEIDNYKDLEEKFRDEQGQLIKMSLLNILEEILGNCGRGEAFYFDEMHYIVIFSFSDIVSEQAVHQELYGILNRIKEVIGSYFSVSVSFGISSIHNGFPSFGKMYHEALKALEKKFFMGTGLFLSSTSHRSEGEVIEKIDGLKHLPDLSKLLGEQETMKINLKIDSLVNRLPDDKKSFQQFFCELVQWISVALYSNGDHGSALVLDYNRKIQQCDTLVEMIADFNTYVSDALGNSRRKKKLSKEVSMAVQFIANHFGRDISLVQVAEYVNLSSSYLSNLFKKELQVNFIEYLNHVRIERAKELLLGTYLKSYEIADEVGFSEHTYFSKVFKRSTGLSPNEFRKQLMKEWTGDMENEDSIED</sequence>
<comment type="subcellular location">
    <subcellularLocation>
        <location evidence="1">Cytoplasm</location>
    </subcellularLocation>
</comment>
<keyword evidence="12" id="KW-1185">Reference proteome</keyword>
<evidence type="ECO:0000256" key="4">
    <source>
        <dbReference type="ARBA" id="ARBA00023012"/>
    </source>
</evidence>
<dbReference type="Gene3D" id="3.40.50.2300">
    <property type="match status" value="1"/>
</dbReference>
<feature type="domain" description="HTH araC/xylS-type" evidence="9">
    <location>
        <begin position="456"/>
        <end position="554"/>
    </location>
</feature>
<dbReference type="Gene3D" id="1.10.10.60">
    <property type="entry name" value="Homeodomain-like"/>
    <property type="match status" value="2"/>
</dbReference>
<evidence type="ECO:0000259" key="10">
    <source>
        <dbReference type="PROSITE" id="PS50110"/>
    </source>
</evidence>
<dbReference type="Pfam" id="PF17853">
    <property type="entry name" value="GGDEF_2"/>
    <property type="match status" value="1"/>
</dbReference>
<feature type="domain" description="Response regulatory" evidence="10">
    <location>
        <begin position="30"/>
        <end position="147"/>
    </location>
</feature>
<keyword evidence="7" id="KW-0804">Transcription</keyword>
<dbReference type="InterPro" id="IPR041522">
    <property type="entry name" value="CdaR_GGDEF"/>
</dbReference>
<dbReference type="Pfam" id="PF12833">
    <property type="entry name" value="HTH_18"/>
    <property type="match status" value="1"/>
</dbReference>
<dbReference type="PANTHER" id="PTHR42713">
    <property type="entry name" value="HISTIDINE KINASE-RELATED"/>
    <property type="match status" value="1"/>
</dbReference>
<dbReference type="SMART" id="SM00448">
    <property type="entry name" value="REC"/>
    <property type="match status" value="1"/>
</dbReference>
<dbReference type="PROSITE" id="PS01124">
    <property type="entry name" value="HTH_ARAC_FAMILY_2"/>
    <property type="match status" value="1"/>
</dbReference>
<dbReference type="SUPFAM" id="SSF46689">
    <property type="entry name" value="Homeodomain-like"/>
    <property type="match status" value="2"/>
</dbReference>
<keyword evidence="2" id="KW-0963">Cytoplasm</keyword>
<dbReference type="RefSeq" id="WP_232186243.1">
    <property type="nucleotide sequence ID" value="NZ_JAIOAP010000007.1"/>
</dbReference>
<name>A0ABV1KU05_9BACL</name>
<dbReference type="PANTHER" id="PTHR42713:SF3">
    <property type="entry name" value="TRANSCRIPTIONAL REGULATORY PROTEIN HPTR"/>
    <property type="match status" value="1"/>
</dbReference>
<evidence type="ECO:0000256" key="2">
    <source>
        <dbReference type="ARBA" id="ARBA00022490"/>
    </source>
</evidence>
<dbReference type="InterPro" id="IPR018060">
    <property type="entry name" value="HTH_AraC"/>
</dbReference>
<proteinExistence type="predicted"/>
<dbReference type="Proteomes" id="UP001493487">
    <property type="component" value="Unassembled WGS sequence"/>
</dbReference>
<evidence type="ECO:0000313" key="12">
    <source>
        <dbReference type="Proteomes" id="UP001493487"/>
    </source>
</evidence>
<keyword evidence="4" id="KW-0902">Two-component regulatory system</keyword>